<evidence type="ECO:0000313" key="2">
    <source>
        <dbReference type="EMBL" id="GGN43315.1"/>
    </source>
</evidence>
<organism evidence="2 3">
    <name type="scientific">Streptomyces kronopolitis</name>
    <dbReference type="NCBI Taxonomy" id="1612435"/>
    <lineage>
        <taxon>Bacteria</taxon>
        <taxon>Bacillati</taxon>
        <taxon>Actinomycetota</taxon>
        <taxon>Actinomycetes</taxon>
        <taxon>Kitasatosporales</taxon>
        <taxon>Streptomycetaceae</taxon>
        <taxon>Streptomyces</taxon>
    </lineage>
</organism>
<dbReference type="Proteomes" id="UP000600080">
    <property type="component" value="Unassembled WGS sequence"/>
</dbReference>
<evidence type="ECO:0008006" key="4">
    <source>
        <dbReference type="Google" id="ProtNLM"/>
    </source>
</evidence>
<proteinExistence type="predicted"/>
<evidence type="ECO:0000256" key="1">
    <source>
        <dbReference type="SAM" id="MobiDB-lite"/>
    </source>
</evidence>
<name>A0ABQ2JDV2_9ACTN</name>
<accession>A0ABQ2JDV2</accession>
<dbReference type="EMBL" id="BMND01000008">
    <property type="protein sequence ID" value="GGN43315.1"/>
    <property type="molecule type" value="Genomic_DNA"/>
</dbReference>
<reference evidence="3" key="1">
    <citation type="journal article" date="2019" name="Int. J. Syst. Evol. Microbiol.">
        <title>The Global Catalogue of Microorganisms (GCM) 10K type strain sequencing project: providing services to taxonomists for standard genome sequencing and annotation.</title>
        <authorList>
            <consortium name="The Broad Institute Genomics Platform"/>
            <consortium name="The Broad Institute Genome Sequencing Center for Infectious Disease"/>
            <person name="Wu L."/>
            <person name="Ma J."/>
        </authorList>
    </citation>
    <scope>NUCLEOTIDE SEQUENCE [LARGE SCALE GENOMIC DNA]</scope>
    <source>
        <strain evidence="3">CGMCC 4.7323</strain>
    </source>
</reference>
<feature type="region of interest" description="Disordered" evidence="1">
    <location>
        <begin position="1"/>
        <end position="35"/>
    </location>
</feature>
<gene>
    <name evidence="2" type="ORF">GCM10012285_24630</name>
</gene>
<sequence length="59" mass="6191">MIPERQREAISAAKQHGVSNGRKPALTAERAPATDRTLAPVASSAGISYETVQLLATTT</sequence>
<evidence type="ECO:0000313" key="3">
    <source>
        <dbReference type="Proteomes" id="UP000600080"/>
    </source>
</evidence>
<protein>
    <recommendedName>
        <fullName evidence="4">Resolvase</fullName>
    </recommendedName>
</protein>
<keyword evidence="3" id="KW-1185">Reference proteome</keyword>
<comment type="caution">
    <text evidence="2">The sequence shown here is derived from an EMBL/GenBank/DDBJ whole genome shotgun (WGS) entry which is preliminary data.</text>
</comment>